<keyword evidence="1 3" id="KW-0807">Transducer</keyword>
<feature type="transmembrane region" description="Helical" evidence="5">
    <location>
        <begin position="7"/>
        <end position="32"/>
    </location>
</feature>
<feature type="domain" description="HAMP" evidence="7">
    <location>
        <begin position="213"/>
        <end position="268"/>
    </location>
</feature>
<dbReference type="STRING" id="29367.CLPUN_48680"/>
<comment type="similarity">
    <text evidence="2">Belongs to the methyl-accepting chemotaxis (MCP) protein family.</text>
</comment>
<keyword evidence="5" id="KW-0812">Transmembrane</keyword>
<dbReference type="Proteomes" id="UP000190890">
    <property type="component" value="Unassembled WGS sequence"/>
</dbReference>
<gene>
    <name evidence="8" type="primary">mcp2_2</name>
    <name evidence="8" type="ORF">CLPUN_48680</name>
</gene>
<dbReference type="GO" id="GO:0016020">
    <property type="term" value="C:membrane"/>
    <property type="evidence" value="ECO:0007669"/>
    <property type="project" value="InterPro"/>
</dbReference>
<dbReference type="RefSeq" id="WP_077849769.1">
    <property type="nucleotide sequence ID" value="NZ_LZZM01000226.1"/>
</dbReference>
<evidence type="ECO:0000313" key="9">
    <source>
        <dbReference type="Proteomes" id="UP000190890"/>
    </source>
</evidence>
<comment type="caution">
    <text evidence="8">The sequence shown here is derived from an EMBL/GenBank/DDBJ whole genome shotgun (WGS) entry which is preliminary data.</text>
</comment>
<dbReference type="PRINTS" id="PR00260">
    <property type="entry name" value="CHEMTRNSDUCR"/>
</dbReference>
<dbReference type="InterPro" id="IPR003660">
    <property type="entry name" value="HAMP_dom"/>
</dbReference>
<keyword evidence="9" id="KW-1185">Reference proteome</keyword>
<feature type="coiled-coil region" evidence="4">
    <location>
        <begin position="267"/>
        <end position="301"/>
    </location>
</feature>
<feature type="domain" description="Methyl-accepting transducer" evidence="6">
    <location>
        <begin position="287"/>
        <end position="524"/>
    </location>
</feature>
<evidence type="ECO:0000313" key="8">
    <source>
        <dbReference type="EMBL" id="OOM71851.1"/>
    </source>
</evidence>
<evidence type="ECO:0000259" key="6">
    <source>
        <dbReference type="PROSITE" id="PS50111"/>
    </source>
</evidence>
<dbReference type="PROSITE" id="PS50111">
    <property type="entry name" value="CHEMOTAXIS_TRANSDUC_2"/>
    <property type="match status" value="1"/>
</dbReference>
<dbReference type="PANTHER" id="PTHR32089:SF112">
    <property type="entry name" value="LYSOZYME-LIKE PROTEIN-RELATED"/>
    <property type="match status" value="1"/>
</dbReference>
<evidence type="ECO:0000256" key="4">
    <source>
        <dbReference type="SAM" id="Coils"/>
    </source>
</evidence>
<dbReference type="Pfam" id="PF12729">
    <property type="entry name" value="4HB_MCP_1"/>
    <property type="match status" value="1"/>
</dbReference>
<dbReference type="InterPro" id="IPR024478">
    <property type="entry name" value="HlyB_4HB_MCP"/>
</dbReference>
<keyword evidence="5" id="KW-0472">Membrane</keyword>
<evidence type="ECO:0000256" key="3">
    <source>
        <dbReference type="PROSITE-ProRule" id="PRU00284"/>
    </source>
</evidence>
<proteinExistence type="inferred from homology"/>
<name>A0A1S8T2K6_9CLOT</name>
<feature type="transmembrane region" description="Helical" evidence="5">
    <location>
        <begin position="190"/>
        <end position="212"/>
    </location>
</feature>
<dbReference type="SMART" id="SM00283">
    <property type="entry name" value="MA"/>
    <property type="match status" value="1"/>
</dbReference>
<dbReference type="PANTHER" id="PTHR32089">
    <property type="entry name" value="METHYL-ACCEPTING CHEMOTAXIS PROTEIN MCPB"/>
    <property type="match status" value="1"/>
</dbReference>
<evidence type="ECO:0000259" key="7">
    <source>
        <dbReference type="PROSITE" id="PS50885"/>
    </source>
</evidence>
<dbReference type="InterPro" id="IPR004090">
    <property type="entry name" value="Chemotax_Me-accpt_rcpt"/>
</dbReference>
<dbReference type="Pfam" id="PF00015">
    <property type="entry name" value="MCPsignal"/>
    <property type="match status" value="1"/>
</dbReference>
<accession>A0A1S8T2K6</accession>
<organism evidence="8 9">
    <name type="scientific">Clostridium puniceum</name>
    <dbReference type="NCBI Taxonomy" id="29367"/>
    <lineage>
        <taxon>Bacteria</taxon>
        <taxon>Bacillati</taxon>
        <taxon>Bacillota</taxon>
        <taxon>Clostridia</taxon>
        <taxon>Eubacteriales</taxon>
        <taxon>Clostridiaceae</taxon>
        <taxon>Clostridium</taxon>
    </lineage>
</organism>
<dbReference type="PROSITE" id="PS50885">
    <property type="entry name" value="HAMP"/>
    <property type="match status" value="1"/>
</dbReference>
<dbReference type="GO" id="GO:0006935">
    <property type="term" value="P:chemotaxis"/>
    <property type="evidence" value="ECO:0007669"/>
    <property type="project" value="InterPro"/>
</dbReference>
<reference evidence="8 9" key="1">
    <citation type="submission" date="2016-05" db="EMBL/GenBank/DDBJ databases">
        <title>Microbial solvent formation.</title>
        <authorList>
            <person name="Poehlein A."/>
            <person name="Montoya Solano J.D."/>
            <person name="Flitsch S."/>
            <person name="Krabben P."/>
            <person name="Duerre P."/>
            <person name="Daniel R."/>
        </authorList>
    </citation>
    <scope>NUCLEOTIDE SEQUENCE [LARGE SCALE GENOMIC DNA]</scope>
    <source>
        <strain evidence="8 9">DSM 2619</strain>
    </source>
</reference>
<evidence type="ECO:0000256" key="5">
    <source>
        <dbReference type="SAM" id="Phobius"/>
    </source>
</evidence>
<dbReference type="OrthoDB" id="1062at2"/>
<protein>
    <submittedName>
        <fullName evidence="8">Methyl-accepting chemotaxis protein 2</fullName>
    </submittedName>
</protein>
<dbReference type="GO" id="GO:0004888">
    <property type="term" value="F:transmembrane signaling receptor activity"/>
    <property type="evidence" value="ECO:0007669"/>
    <property type="project" value="InterPro"/>
</dbReference>
<dbReference type="SUPFAM" id="SSF58104">
    <property type="entry name" value="Methyl-accepting chemotaxis protein (MCP) signaling domain"/>
    <property type="match status" value="1"/>
</dbReference>
<dbReference type="Gene3D" id="1.10.287.950">
    <property type="entry name" value="Methyl-accepting chemotaxis protein"/>
    <property type="match status" value="1"/>
</dbReference>
<dbReference type="EMBL" id="LZZM01000226">
    <property type="protein sequence ID" value="OOM71851.1"/>
    <property type="molecule type" value="Genomic_DNA"/>
</dbReference>
<dbReference type="GO" id="GO:0007165">
    <property type="term" value="P:signal transduction"/>
    <property type="evidence" value="ECO:0007669"/>
    <property type="project" value="UniProtKB-KW"/>
</dbReference>
<sequence>MIKNLKVFYKVTLLSVALLLLTFIIGSAGYYFTQNSNKNLARMYKDDMKAINIMDDARLQARTCQYDMLNLILNNGDAEGQKKFLKEMDEKLAGIPNNISEYKKLNLNQDQKEAIAKIEAGMPEYIKFCNKIKDMTASGNIKNEDIYEYLSSNQEVLDGVRSGANALLKSHLAKADETYTNTEETNNQSVTILLSILIITIIIGIGLTILIVKPITFSLKAATDYLGIVSTGDFTKTIAPNLLSSKDEVGDMLRALDKMQKAIRETLKSVIDESANIENMVNNAENNMSKLSVQIQDVSATTEELSAGMEETSASTEEMNAASTEIQNTIEIIDFKTSESALTSNDISNRANDIKAKAIESQKSADEIYSSTNKNLRDAIEKSKSVEQIKVLSEAILQITSQTNLLALNASIEAARAGEAGKGFAVVADEIGKLAEDSENTVNQIQSVTQIVLKSVENLSTSSSEILEFIDKRVKSDYNSMVEIGEKYNKDADAIYNLSTDFSKATHELTQLMKNIVESLDGITLATNEGAEGTSIIAEKTTRVVQMVEDITNQTCSIKGSVNNLSEFVSKFKI</sequence>
<dbReference type="Gene3D" id="1.10.8.500">
    <property type="entry name" value="HAMP domain in histidine kinase"/>
    <property type="match status" value="1"/>
</dbReference>
<keyword evidence="5" id="KW-1133">Transmembrane helix</keyword>
<dbReference type="InterPro" id="IPR004089">
    <property type="entry name" value="MCPsignal_dom"/>
</dbReference>
<keyword evidence="4" id="KW-0175">Coiled coil</keyword>
<evidence type="ECO:0000256" key="2">
    <source>
        <dbReference type="ARBA" id="ARBA00029447"/>
    </source>
</evidence>
<evidence type="ECO:0000256" key="1">
    <source>
        <dbReference type="ARBA" id="ARBA00023224"/>
    </source>
</evidence>
<dbReference type="AlphaFoldDB" id="A0A1S8T2K6"/>